<dbReference type="EMBL" id="PXYI01000005">
    <property type="protein sequence ID" value="PSJ38855.1"/>
    <property type="molecule type" value="Genomic_DNA"/>
</dbReference>
<comment type="caution">
    <text evidence="1">The sequence shown here is derived from an EMBL/GenBank/DDBJ whole genome shotgun (WGS) entry which is preliminary data.</text>
</comment>
<dbReference type="AlphaFoldDB" id="A0A2P7QLM5"/>
<gene>
    <name evidence="1" type="ORF">C7I55_16135</name>
</gene>
<dbReference type="Proteomes" id="UP000241167">
    <property type="component" value="Unassembled WGS sequence"/>
</dbReference>
<protein>
    <submittedName>
        <fullName evidence="1">Uncharacterized protein</fullName>
    </submittedName>
</protein>
<dbReference type="OrthoDB" id="2990299at2"/>
<proteinExistence type="predicted"/>
<sequence>MKNVQIIDGALNATFSVFQATEEEFAAIFPNGQDIEVIEDFVDRLGDQRAGAILSQLWERPILKRDAQGIHGTLFYDWSERRDHLPSTKREVDCDERSINEAQRRLFRAAR</sequence>
<evidence type="ECO:0000313" key="1">
    <source>
        <dbReference type="EMBL" id="PSJ38855.1"/>
    </source>
</evidence>
<reference evidence="1 2" key="1">
    <citation type="submission" date="2018-03" db="EMBL/GenBank/DDBJ databases">
        <title>The draft genome of Sphingosinicella sp. GL-C-18.</title>
        <authorList>
            <person name="Liu L."/>
            <person name="Li L."/>
            <person name="Liang L."/>
            <person name="Zhang X."/>
            <person name="Wang T."/>
        </authorList>
    </citation>
    <scope>NUCLEOTIDE SEQUENCE [LARGE SCALE GENOMIC DNA]</scope>
    <source>
        <strain evidence="1 2">GL-C-18</strain>
    </source>
</reference>
<keyword evidence="2" id="KW-1185">Reference proteome</keyword>
<name>A0A2P7QLM5_9SPHN</name>
<organism evidence="1 2">
    <name type="scientific">Allosphingosinicella deserti</name>
    <dbReference type="NCBI Taxonomy" id="2116704"/>
    <lineage>
        <taxon>Bacteria</taxon>
        <taxon>Pseudomonadati</taxon>
        <taxon>Pseudomonadota</taxon>
        <taxon>Alphaproteobacteria</taxon>
        <taxon>Sphingomonadales</taxon>
        <taxon>Sphingomonadaceae</taxon>
        <taxon>Allosphingosinicella</taxon>
    </lineage>
</organism>
<dbReference type="RefSeq" id="WP_106514047.1">
    <property type="nucleotide sequence ID" value="NZ_PXYI01000005.1"/>
</dbReference>
<accession>A0A2P7QLM5</accession>
<evidence type="ECO:0000313" key="2">
    <source>
        <dbReference type="Proteomes" id="UP000241167"/>
    </source>
</evidence>